<evidence type="ECO:0000313" key="9">
    <source>
        <dbReference type="EnsemblMetazoa" id="XP_014251794.1"/>
    </source>
</evidence>
<evidence type="ECO:0000256" key="3">
    <source>
        <dbReference type="ARBA" id="ARBA00022692"/>
    </source>
</evidence>
<dbReference type="GO" id="GO:1902600">
    <property type="term" value="P:proton transmembrane transport"/>
    <property type="evidence" value="ECO:0007669"/>
    <property type="project" value="InterPro"/>
</dbReference>
<evidence type="ECO:0000256" key="5">
    <source>
        <dbReference type="ARBA" id="ARBA00023136"/>
    </source>
</evidence>
<dbReference type="KEGG" id="clec:106667967"/>
<keyword evidence="3 7" id="KW-0812">Transmembrane</keyword>
<feature type="transmembrane region" description="Helical" evidence="7">
    <location>
        <begin position="204"/>
        <end position="222"/>
    </location>
</feature>
<dbReference type="Proteomes" id="UP000494040">
    <property type="component" value="Unassembled WGS sequence"/>
</dbReference>
<feature type="transmembrane region" description="Helical" evidence="7">
    <location>
        <begin position="175"/>
        <end position="198"/>
    </location>
</feature>
<dbReference type="AlphaFoldDB" id="A0A8I6RUU3"/>
<organism evidence="9 10">
    <name type="scientific">Cimex lectularius</name>
    <name type="common">Bed bug</name>
    <name type="synonym">Acanthia lectularia</name>
    <dbReference type="NCBI Taxonomy" id="79782"/>
    <lineage>
        <taxon>Eukaryota</taxon>
        <taxon>Metazoa</taxon>
        <taxon>Ecdysozoa</taxon>
        <taxon>Arthropoda</taxon>
        <taxon>Hexapoda</taxon>
        <taxon>Insecta</taxon>
        <taxon>Pterygota</taxon>
        <taxon>Neoptera</taxon>
        <taxon>Paraneoptera</taxon>
        <taxon>Hemiptera</taxon>
        <taxon>Heteroptera</taxon>
        <taxon>Panheteroptera</taxon>
        <taxon>Cimicomorpha</taxon>
        <taxon>Cimicidae</taxon>
        <taxon>Cimex</taxon>
    </lineage>
</organism>
<feature type="transmembrane region" description="Helical" evidence="7">
    <location>
        <begin position="62"/>
        <end position="84"/>
    </location>
</feature>
<feature type="transmembrane region" description="Helical" evidence="7">
    <location>
        <begin position="397"/>
        <end position="419"/>
    </location>
</feature>
<dbReference type="RefSeq" id="XP_014251794.1">
    <property type="nucleotide sequence ID" value="XM_014396308.2"/>
</dbReference>
<comment type="similarity">
    <text evidence="2">Belongs to the monovalent cation:proton antiporter 1 (CPA1) transporter (TC 2.A.36) family.</text>
</comment>
<feature type="transmembrane region" description="Helical" evidence="7">
    <location>
        <begin position="96"/>
        <end position="123"/>
    </location>
</feature>
<feature type="transmembrane region" description="Helical" evidence="7">
    <location>
        <begin position="313"/>
        <end position="331"/>
    </location>
</feature>
<reference evidence="9" key="1">
    <citation type="submission" date="2022-01" db="UniProtKB">
        <authorList>
            <consortium name="EnsemblMetazoa"/>
        </authorList>
    </citation>
    <scope>IDENTIFICATION</scope>
</reference>
<sequence>MHVNDSFEVTEVENSCKRNEGDSHPLPKIENEVERKKNALKSPWKKISVLCPQSCSLPNTPFIRVITLCLFVLSTWTTLQLLLIRLNLPTTDLFKTLGLVLMSYYVGELFQMLHLPNIVGMYLTGVLFRNVNCFSSIETVRPGFIMARYVAVSVVLMRSGLGLNAKICQTYPLSVLKLSTLPAAAEAVAMAIAIKLLLPYNYSWLWSFLFGFSISAVSPTLTSQILSRMKSKSLYHNEKLTSLYTTSAPIEDIFCISAFAVFTTTIIQTSGGIPERFGLGLLHLLLGLTAGASWGALSAYLPHKDDEHCTLKRSLMIFLGSATIYFGAKYISTPAGGPLGSFITGATAAACFKFQGWQQVNPVSTVISNLWSWFMEPMLFALVGIEIDLSVVELYDVGLNVIVIIIGSIARCIFCSIMLIGTGFNCNEKIFFILASFPKATVEAALGPQAFDLFWNTPDHDKSLNILRTSVLSVIVVTTISTIALKLFSYRLLVKPNPVAVVNLKSYESQI</sequence>
<dbReference type="OMA" id="RWGISIN"/>
<evidence type="ECO:0000259" key="8">
    <source>
        <dbReference type="Pfam" id="PF00999"/>
    </source>
</evidence>
<evidence type="ECO:0000313" key="10">
    <source>
        <dbReference type="Proteomes" id="UP000494040"/>
    </source>
</evidence>
<dbReference type="Pfam" id="PF00999">
    <property type="entry name" value="Na_H_Exchanger"/>
    <property type="match status" value="1"/>
</dbReference>
<feature type="region of interest" description="Disordered" evidence="6">
    <location>
        <begin position="1"/>
        <end position="27"/>
    </location>
</feature>
<keyword evidence="5 7" id="KW-0472">Membrane</keyword>
<proteinExistence type="inferred from homology"/>
<evidence type="ECO:0000256" key="4">
    <source>
        <dbReference type="ARBA" id="ARBA00022989"/>
    </source>
</evidence>
<feature type="transmembrane region" description="Helical" evidence="7">
    <location>
        <begin position="243"/>
        <end position="267"/>
    </location>
</feature>
<dbReference type="GO" id="GO:0016020">
    <property type="term" value="C:membrane"/>
    <property type="evidence" value="ECO:0007669"/>
    <property type="project" value="UniProtKB-SubCell"/>
</dbReference>
<dbReference type="GeneID" id="106667967"/>
<evidence type="ECO:0000256" key="2">
    <source>
        <dbReference type="ARBA" id="ARBA00007367"/>
    </source>
</evidence>
<dbReference type="InterPro" id="IPR006153">
    <property type="entry name" value="Cation/H_exchanger_TM"/>
</dbReference>
<dbReference type="InterPro" id="IPR051843">
    <property type="entry name" value="CPA1_transporter"/>
</dbReference>
<feature type="compositionally biased region" description="Basic and acidic residues" evidence="6">
    <location>
        <begin position="14"/>
        <end position="27"/>
    </location>
</feature>
<feature type="transmembrane region" description="Helical" evidence="7">
    <location>
        <begin position="471"/>
        <end position="488"/>
    </location>
</feature>
<comment type="subcellular location">
    <subcellularLocation>
        <location evidence="1">Membrane</location>
        <topology evidence="1">Multi-pass membrane protein</topology>
    </subcellularLocation>
</comment>
<feature type="transmembrane region" description="Helical" evidence="7">
    <location>
        <begin position="279"/>
        <end position="301"/>
    </location>
</feature>
<feature type="transmembrane region" description="Helical" evidence="7">
    <location>
        <begin position="143"/>
        <end position="163"/>
    </location>
</feature>
<dbReference type="EnsemblMetazoa" id="XM_014396308.2">
    <property type="protein sequence ID" value="XP_014251794.1"/>
    <property type="gene ID" value="LOC106667967"/>
</dbReference>
<dbReference type="PANTHER" id="PTHR31102">
    <property type="match status" value="1"/>
</dbReference>
<name>A0A8I6RUU3_CIMLE</name>
<evidence type="ECO:0000256" key="1">
    <source>
        <dbReference type="ARBA" id="ARBA00004141"/>
    </source>
</evidence>
<dbReference type="GO" id="GO:0015297">
    <property type="term" value="F:antiporter activity"/>
    <property type="evidence" value="ECO:0007669"/>
    <property type="project" value="InterPro"/>
</dbReference>
<protein>
    <recommendedName>
        <fullName evidence="8">Cation/H+ exchanger transmembrane domain-containing protein</fullName>
    </recommendedName>
</protein>
<keyword evidence="10" id="KW-1185">Reference proteome</keyword>
<feature type="domain" description="Cation/H+ exchanger transmembrane" evidence="8">
    <location>
        <begin position="155"/>
        <end position="482"/>
    </location>
</feature>
<feature type="transmembrane region" description="Helical" evidence="7">
    <location>
        <begin position="366"/>
        <end position="385"/>
    </location>
</feature>
<dbReference type="OrthoDB" id="423807at2759"/>
<evidence type="ECO:0000256" key="7">
    <source>
        <dbReference type="SAM" id="Phobius"/>
    </source>
</evidence>
<accession>A0A8I6RUU3</accession>
<evidence type="ECO:0000256" key="6">
    <source>
        <dbReference type="SAM" id="MobiDB-lite"/>
    </source>
</evidence>
<keyword evidence="4 7" id="KW-1133">Transmembrane helix</keyword>
<dbReference type="PANTHER" id="PTHR31102:SF1">
    <property type="entry name" value="CATION_H+ EXCHANGER DOMAIN-CONTAINING PROTEIN"/>
    <property type="match status" value="1"/>
</dbReference>